<dbReference type="EMBL" id="BAAABY010000032">
    <property type="protein sequence ID" value="GAA0475317.1"/>
    <property type="molecule type" value="Genomic_DNA"/>
</dbReference>
<name>A0ABN1AFM5_9ACTN</name>
<dbReference type="HAMAP" id="MF_00737">
    <property type="entry name" value="Formimidoylglutam"/>
    <property type="match status" value="1"/>
</dbReference>
<proteinExistence type="inferred from homology"/>
<feature type="binding site" evidence="5">
    <location>
        <position position="268"/>
    </location>
    <ligand>
        <name>Mn(2+)</name>
        <dbReference type="ChEBI" id="CHEBI:29035"/>
        <label>2</label>
    </ligand>
</feature>
<keyword evidence="4 5" id="KW-0464">Manganese</keyword>
<evidence type="ECO:0000256" key="1">
    <source>
        <dbReference type="ARBA" id="ARBA00022723"/>
    </source>
</evidence>
<dbReference type="RefSeq" id="WP_346096917.1">
    <property type="nucleotide sequence ID" value="NZ_BAAABY010000032.1"/>
</dbReference>
<comment type="pathway">
    <text evidence="5">Amino-acid degradation; L-histidine degradation into L-glutamate; L-glutamate from N-formimidoyl-L-glutamate (hydrolase route): step 1/1.</text>
</comment>
<feature type="binding site" evidence="5">
    <location>
        <position position="266"/>
    </location>
    <ligand>
        <name>Mn(2+)</name>
        <dbReference type="ChEBI" id="CHEBI:29035"/>
        <label>2</label>
    </ligand>
</feature>
<keyword evidence="3 5" id="KW-0369">Histidine metabolism</keyword>
<dbReference type="Gene3D" id="3.40.800.10">
    <property type="entry name" value="Ureohydrolase domain"/>
    <property type="match status" value="1"/>
</dbReference>
<evidence type="ECO:0000256" key="2">
    <source>
        <dbReference type="ARBA" id="ARBA00022801"/>
    </source>
</evidence>
<feature type="binding site" evidence="5">
    <location>
        <position position="179"/>
    </location>
    <ligand>
        <name>Mn(2+)</name>
        <dbReference type="ChEBI" id="CHEBI:29035"/>
        <label>1</label>
    </ligand>
</feature>
<evidence type="ECO:0000256" key="6">
    <source>
        <dbReference type="NCBIfam" id="TIGR01227"/>
    </source>
</evidence>
<comment type="similarity">
    <text evidence="5 7 8">Belongs to the arginase family.</text>
</comment>
<organism evidence="10 11">
    <name type="scientific">Streptomyces olivaceiscleroticus</name>
    <dbReference type="NCBI Taxonomy" id="68245"/>
    <lineage>
        <taxon>Bacteria</taxon>
        <taxon>Bacillati</taxon>
        <taxon>Actinomycetota</taxon>
        <taxon>Actinomycetes</taxon>
        <taxon>Kitasatosporales</taxon>
        <taxon>Streptomycetaceae</taxon>
        <taxon>Streptomyces</taxon>
    </lineage>
</organism>
<dbReference type="InterPro" id="IPR006035">
    <property type="entry name" value="Ureohydrolase"/>
</dbReference>
<reference evidence="10 11" key="1">
    <citation type="journal article" date="2019" name="Int. J. Syst. Evol. Microbiol.">
        <title>The Global Catalogue of Microorganisms (GCM) 10K type strain sequencing project: providing services to taxonomists for standard genome sequencing and annotation.</title>
        <authorList>
            <consortium name="The Broad Institute Genomics Platform"/>
            <consortium name="The Broad Institute Genome Sequencing Center for Infectious Disease"/>
            <person name="Wu L."/>
            <person name="Ma J."/>
        </authorList>
    </citation>
    <scope>NUCLEOTIDE SEQUENCE [LARGE SCALE GENOMIC DNA]</scope>
    <source>
        <strain evidence="10 11">JCM 4805</strain>
    </source>
</reference>
<feature type="binding site" evidence="5">
    <location>
        <position position="175"/>
    </location>
    <ligand>
        <name>Mn(2+)</name>
        <dbReference type="ChEBI" id="CHEBI:29035"/>
        <label>1</label>
    </ligand>
</feature>
<comment type="catalytic activity">
    <reaction evidence="5">
        <text>N-formimidoyl-L-glutamate + H2O = formamide + L-glutamate</text>
        <dbReference type="Rhea" id="RHEA:22492"/>
        <dbReference type="ChEBI" id="CHEBI:15377"/>
        <dbReference type="ChEBI" id="CHEBI:16397"/>
        <dbReference type="ChEBI" id="CHEBI:29985"/>
        <dbReference type="ChEBI" id="CHEBI:58928"/>
        <dbReference type="EC" id="3.5.3.8"/>
    </reaction>
</comment>
<dbReference type="EC" id="3.5.3.8" evidence="5 6"/>
<keyword evidence="1 5" id="KW-0479">Metal-binding</keyword>
<evidence type="ECO:0000313" key="10">
    <source>
        <dbReference type="EMBL" id="GAA0475317.1"/>
    </source>
</evidence>
<evidence type="ECO:0000256" key="3">
    <source>
        <dbReference type="ARBA" id="ARBA00022808"/>
    </source>
</evidence>
<feature type="binding site" evidence="5">
    <location>
        <position position="175"/>
    </location>
    <ligand>
        <name>Mn(2+)</name>
        <dbReference type="ChEBI" id="CHEBI:29035"/>
        <label>2</label>
    </ligand>
</feature>
<evidence type="ECO:0000256" key="7">
    <source>
        <dbReference type="PROSITE-ProRule" id="PRU00742"/>
    </source>
</evidence>
<comment type="caution">
    <text evidence="10">The sequence shown here is derived from an EMBL/GenBank/DDBJ whole genome shotgun (WGS) entry which is preliminary data.</text>
</comment>
<dbReference type="InterPro" id="IPR020855">
    <property type="entry name" value="Ureohydrolase_Mn_BS"/>
</dbReference>
<dbReference type="PROSITE" id="PS01053">
    <property type="entry name" value="ARGINASE_1"/>
    <property type="match status" value="1"/>
</dbReference>
<dbReference type="PANTHER" id="PTHR11358:SF35">
    <property type="entry name" value="FORMIMIDOYLGLUTAMASE"/>
    <property type="match status" value="1"/>
</dbReference>
<sequence length="355" mass="37387">MTSTVQQAARATDQDPAARPEEWAADAPAEPWTGRDDGPGVEHLRWHHAVTPYPAADPAGDWDAAFVGFRSDEGVRRNKGRPGAADGPAALRRALAPMALQTPLRALDAGDVEVGDGDLAAGQRRLGRAVTALLDRGRPVTVLGGGHEVAYGSYLGIAGSRALRDGARLGVLNLDAHFDLRDDVRPSSGTPFRQMAEDEATAGRELNYWVLGVSAPSNTERLYRTADRLGVRHLPDTGCGLLHMHRVDAFVDDFLASCDLVHLSIDLDVLPAAVAPGVSAPAAYGVPLEVVEHVCAKIAAAGRPVVCDVAELNPDLDIDHRTARTGARLVHRVLTSAVAGQVSVPGGPSRAGLGR</sequence>
<keyword evidence="2 5" id="KW-0378">Hydrolase</keyword>
<evidence type="ECO:0000256" key="9">
    <source>
        <dbReference type="SAM" id="MobiDB-lite"/>
    </source>
</evidence>
<evidence type="ECO:0000256" key="4">
    <source>
        <dbReference type="ARBA" id="ARBA00023211"/>
    </source>
</evidence>
<evidence type="ECO:0000313" key="11">
    <source>
        <dbReference type="Proteomes" id="UP001500909"/>
    </source>
</evidence>
<accession>A0ABN1AFM5</accession>
<dbReference type="PRINTS" id="PR00116">
    <property type="entry name" value="ARGINASE"/>
</dbReference>
<dbReference type="Pfam" id="PF00491">
    <property type="entry name" value="Arginase"/>
    <property type="match status" value="1"/>
</dbReference>
<dbReference type="SUPFAM" id="SSF52768">
    <property type="entry name" value="Arginase/deacetylase"/>
    <property type="match status" value="1"/>
</dbReference>
<feature type="compositionally biased region" description="Basic and acidic residues" evidence="9">
    <location>
        <begin position="12"/>
        <end position="22"/>
    </location>
</feature>
<evidence type="ECO:0000256" key="5">
    <source>
        <dbReference type="HAMAP-Rule" id="MF_00737"/>
    </source>
</evidence>
<feature type="region of interest" description="Disordered" evidence="9">
    <location>
        <begin position="1"/>
        <end position="40"/>
    </location>
</feature>
<comment type="cofactor">
    <cofactor evidence="5">
        <name>Mn(2+)</name>
        <dbReference type="ChEBI" id="CHEBI:29035"/>
    </cofactor>
    <text evidence="5">Binds 2 manganese ions per subunit.</text>
</comment>
<evidence type="ECO:0000256" key="8">
    <source>
        <dbReference type="RuleBase" id="RU003684"/>
    </source>
</evidence>
<feature type="binding site" evidence="5">
    <location>
        <position position="266"/>
    </location>
    <ligand>
        <name>Mn(2+)</name>
        <dbReference type="ChEBI" id="CHEBI:29035"/>
        <label>1</label>
    </ligand>
</feature>
<gene>
    <name evidence="5 10" type="primary">hutG</name>
    <name evidence="10" type="ORF">GCM10010361_44640</name>
</gene>
<dbReference type="CDD" id="cd09988">
    <property type="entry name" value="Formimidoylglutamase"/>
    <property type="match status" value="1"/>
</dbReference>
<dbReference type="InterPro" id="IPR023696">
    <property type="entry name" value="Ureohydrolase_dom_sf"/>
</dbReference>
<protein>
    <recommendedName>
        <fullName evidence="5 6">Formimidoylglutamase</fullName>
        <ecNumber evidence="5 6">3.5.3.8</ecNumber>
    </recommendedName>
    <alternativeName>
        <fullName evidence="5">Formiminoglutamase</fullName>
    </alternativeName>
    <alternativeName>
        <fullName evidence="5">Formiminoglutamate hydrolase</fullName>
    </alternativeName>
</protein>
<feature type="binding site" evidence="5">
    <location>
        <position position="147"/>
    </location>
    <ligand>
        <name>Mn(2+)</name>
        <dbReference type="ChEBI" id="CHEBI:29035"/>
        <label>1</label>
    </ligand>
</feature>
<dbReference type="PROSITE" id="PS51409">
    <property type="entry name" value="ARGINASE_2"/>
    <property type="match status" value="1"/>
</dbReference>
<dbReference type="InterPro" id="IPR005923">
    <property type="entry name" value="HutG"/>
</dbReference>
<dbReference type="Proteomes" id="UP001500909">
    <property type="component" value="Unassembled WGS sequence"/>
</dbReference>
<dbReference type="NCBIfam" id="TIGR01227">
    <property type="entry name" value="hutG"/>
    <property type="match status" value="1"/>
</dbReference>
<feature type="binding site" evidence="5">
    <location>
        <position position="177"/>
    </location>
    <ligand>
        <name>Mn(2+)</name>
        <dbReference type="ChEBI" id="CHEBI:29035"/>
        <label>2</label>
    </ligand>
</feature>
<comment type="function">
    <text evidence="5">Catalyzes the conversion of N-formimidoyl-L-glutamate to L-glutamate and formamide.</text>
</comment>
<dbReference type="PANTHER" id="PTHR11358">
    <property type="entry name" value="ARGINASE/AGMATINASE"/>
    <property type="match status" value="1"/>
</dbReference>
<keyword evidence="11" id="KW-1185">Reference proteome</keyword>